<name>A0A673ZG79_SALTR</name>
<reference evidence="1" key="1">
    <citation type="submission" date="2025-08" db="UniProtKB">
        <authorList>
            <consortium name="Ensembl"/>
        </authorList>
    </citation>
    <scope>IDENTIFICATION</scope>
</reference>
<sequence>MMMMSSSLPSFRLNAGSDAPPGPTAIGAGNHAFDTPTVYGNEAYLGRALLDLMPKHKLTRGDLCTVMEELHANEMLRAIGVSNYSLRHLTELLETCRVNPAVLQFHPRLAQRERRTICRHSVVCFQAYTSLGKCTLLSNHKLWLWRRGMKMDKCLTLTWMERLSDMDSGTSFCNRDPTSVV</sequence>
<reference evidence="1" key="2">
    <citation type="submission" date="2025-09" db="UniProtKB">
        <authorList>
            <consortium name="Ensembl"/>
        </authorList>
    </citation>
    <scope>IDENTIFICATION</scope>
</reference>
<dbReference type="AlphaFoldDB" id="A0A673ZG79"/>
<organism evidence="1 2">
    <name type="scientific">Salmo trutta</name>
    <name type="common">Brown trout</name>
    <dbReference type="NCBI Taxonomy" id="8032"/>
    <lineage>
        <taxon>Eukaryota</taxon>
        <taxon>Metazoa</taxon>
        <taxon>Chordata</taxon>
        <taxon>Craniata</taxon>
        <taxon>Vertebrata</taxon>
        <taxon>Euteleostomi</taxon>
        <taxon>Actinopterygii</taxon>
        <taxon>Neopterygii</taxon>
        <taxon>Teleostei</taxon>
        <taxon>Protacanthopterygii</taxon>
        <taxon>Salmoniformes</taxon>
        <taxon>Salmonidae</taxon>
        <taxon>Salmoninae</taxon>
        <taxon>Salmo</taxon>
    </lineage>
</organism>
<dbReference type="GeneTree" id="ENSGT01120000275623"/>
<dbReference type="PANTHER" id="PTHR43827">
    <property type="entry name" value="2,5-DIKETO-D-GLUCONIC ACID REDUCTASE"/>
    <property type="match status" value="1"/>
</dbReference>
<proteinExistence type="predicted"/>
<dbReference type="InterPro" id="IPR036812">
    <property type="entry name" value="NAD(P)_OxRdtase_dom_sf"/>
</dbReference>
<evidence type="ECO:0000313" key="2">
    <source>
        <dbReference type="Proteomes" id="UP000472277"/>
    </source>
</evidence>
<accession>A0A673ZG79</accession>
<dbReference type="InParanoid" id="A0A673ZG79"/>
<dbReference type="PRINTS" id="PR00069">
    <property type="entry name" value="ALDKETRDTASE"/>
</dbReference>
<evidence type="ECO:0000313" key="1">
    <source>
        <dbReference type="Ensembl" id="ENSSTUP00000045813.1"/>
    </source>
</evidence>
<dbReference type="Ensembl" id="ENSSTUT00000047805.1">
    <property type="protein sequence ID" value="ENSSTUP00000045813.1"/>
    <property type="gene ID" value="ENSSTUG00000019279.1"/>
</dbReference>
<dbReference type="PANTHER" id="PTHR43827:SF11">
    <property type="entry name" value="GLYOXAL REDUCTASE-LIKE"/>
    <property type="match status" value="1"/>
</dbReference>
<keyword evidence="2" id="KW-1185">Reference proteome</keyword>
<protein>
    <recommendedName>
        <fullName evidence="3">NADP-dependent oxidoreductase domain-containing protein</fullName>
    </recommendedName>
</protein>
<dbReference type="Proteomes" id="UP000472277">
    <property type="component" value="Chromosome 19"/>
</dbReference>
<dbReference type="SUPFAM" id="SSF51430">
    <property type="entry name" value="NAD(P)-linked oxidoreductase"/>
    <property type="match status" value="1"/>
</dbReference>
<dbReference type="GO" id="GO:0016491">
    <property type="term" value="F:oxidoreductase activity"/>
    <property type="evidence" value="ECO:0007669"/>
    <property type="project" value="InterPro"/>
</dbReference>
<dbReference type="Gene3D" id="3.20.20.100">
    <property type="entry name" value="NADP-dependent oxidoreductase domain"/>
    <property type="match status" value="1"/>
</dbReference>
<dbReference type="InterPro" id="IPR020471">
    <property type="entry name" value="AKR"/>
</dbReference>
<evidence type="ECO:0008006" key="3">
    <source>
        <dbReference type="Google" id="ProtNLM"/>
    </source>
</evidence>